<feature type="region of interest" description="Disordered" evidence="1">
    <location>
        <begin position="34"/>
        <end position="306"/>
    </location>
</feature>
<accession>A0A1Y2ARF5</accession>
<feature type="compositionally biased region" description="Basic and acidic residues" evidence="1">
    <location>
        <begin position="195"/>
        <end position="228"/>
    </location>
</feature>
<feature type="compositionally biased region" description="Basic and acidic residues" evidence="1">
    <location>
        <begin position="236"/>
        <end position="258"/>
    </location>
</feature>
<evidence type="ECO:0000313" key="3">
    <source>
        <dbReference type="Proteomes" id="UP000193986"/>
    </source>
</evidence>
<evidence type="ECO:0000256" key="1">
    <source>
        <dbReference type="SAM" id="MobiDB-lite"/>
    </source>
</evidence>
<feature type="compositionally biased region" description="Polar residues" evidence="1">
    <location>
        <begin position="41"/>
        <end position="53"/>
    </location>
</feature>
<dbReference type="STRING" id="71784.A0A1Y2ARF5"/>
<protein>
    <submittedName>
        <fullName evidence="2">Uncharacterized protein</fullName>
    </submittedName>
</protein>
<dbReference type="InParanoid" id="A0A1Y2ARF5"/>
<dbReference type="Proteomes" id="UP000193986">
    <property type="component" value="Unassembled WGS sequence"/>
</dbReference>
<comment type="caution">
    <text evidence="2">The sequence shown here is derived from an EMBL/GenBank/DDBJ whole genome shotgun (WGS) entry which is preliminary data.</text>
</comment>
<feature type="compositionally biased region" description="Basic and acidic residues" evidence="1">
    <location>
        <begin position="86"/>
        <end position="143"/>
    </location>
</feature>
<feature type="compositionally biased region" description="Low complexity" evidence="1">
    <location>
        <begin position="260"/>
        <end position="284"/>
    </location>
</feature>
<feature type="compositionally biased region" description="Polar residues" evidence="1">
    <location>
        <begin position="164"/>
        <end position="176"/>
    </location>
</feature>
<sequence>MEHIVTIGALATDSKDRPLSPVVIAHCGELELRKAPIKSIPKSQSPAIRSDASSPPRRRKKTPVSEDDVSAGSEEEYRRRKREKKERKEREREERRSKKVKERESKEETVEELDARLEREEKERLEQERLEKLDAARKAREQAAESGGVVFKGRGAMRYRDPETFSSRSVPSNYNSRLPDARPRHPRGGPPRPDAGGRWERGAAARPAFNREKLDSELDRYSVKRKDGANGNGGGRDFDDWRNGRKEIATDSSRERSPQRRSASPARRISPAPAREASPPLRAESPLRGDRDGSERGSDMEMDADD</sequence>
<dbReference type="AlphaFoldDB" id="A0A1Y2ARF5"/>
<feature type="compositionally biased region" description="Basic and acidic residues" evidence="1">
    <location>
        <begin position="285"/>
        <end position="299"/>
    </location>
</feature>
<name>A0A1Y2ARF5_9TREE</name>
<keyword evidence="3" id="KW-1185">Reference proteome</keyword>
<reference evidence="2 3" key="1">
    <citation type="submission" date="2016-07" db="EMBL/GenBank/DDBJ databases">
        <title>Pervasive Adenine N6-methylation of Active Genes in Fungi.</title>
        <authorList>
            <consortium name="DOE Joint Genome Institute"/>
            <person name="Mondo S.J."/>
            <person name="Dannebaum R.O."/>
            <person name="Kuo R.C."/>
            <person name="Labutti K."/>
            <person name="Haridas S."/>
            <person name="Kuo A."/>
            <person name="Salamov A."/>
            <person name="Ahrendt S.R."/>
            <person name="Lipzen A."/>
            <person name="Sullivan W."/>
            <person name="Andreopoulos W.B."/>
            <person name="Clum A."/>
            <person name="Lindquist E."/>
            <person name="Daum C."/>
            <person name="Ramamoorthy G.K."/>
            <person name="Gryganskyi A."/>
            <person name="Culley D."/>
            <person name="Magnuson J.K."/>
            <person name="James T.Y."/>
            <person name="O'Malley M.A."/>
            <person name="Stajich J.E."/>
            <person name="Spatafora J.W."/>
            <person name="Visel A."/>
            <person name="Grigoriev I.V."/>
        </authorList>
    </citation>
    <scope>NUCLEOTIDE SEQUENCE [LARGE SCALE GENOMIC DNA]</scope>
    <source>
        <strain evidence="2 3">68-887.2</strain>
    </source>
</reference>
<evidence type="ECO:0000313" key="2">
    <source>
        <dbReference type="EMBL" id="ORY25056.1"/>
    </source>
</evidence>
<gene>
    <name evidence="2" type="ORF">BCR39DRAFT_308505</name>
</gene>
<organism evidence="2 3">
    <name type="scientific">Naematelia encephala</name>
    <dbReference type="NCBI Taxonomy" id="71784"/>
    <lineage>
        <taxon>Eukaryota</taxon>
        <taxon>Fungi</taxon>
        <taxon>Dikarya</taxon>
        <taxon>Basidiomycota</taxon>
        <taxon>Agaricomycotina</taxon>
        <taxon>Tremellomycetes</taxon>
        <taxon>Tremellales</taxon>
        <taxon>Naemateliaceae</taxon>
        <taxon>Naematelia</taxon>
    </lineage>
</organism>
<dbReference type="OrthoDB" id="3366842at2759"/>
<feature type="region of interest" description="Disordered" evidence="1">
    <location>
        <begin position="1"/>
        <end position="20"/>
    </location>
</feature>
<dbReference type="EMBL" id="MCFC01000061">
    <property type="protein sequence ID" value="ORY25056.1"/>
    <property type="molecule type" value="Genomic_DNA"/>
</dbReference>
<proteinExistence type="predicted"/>